<dbReference type="Proteomes" id="UP000231092">
    <property type="component" value="Unassembled WGS sequence"/>
</dbReference>
<proteinExistence type="predicted"/>
<comment type="caution">
    <text evidence="1">The sequence shown here is derived from an EMBL/GenBank/DDBJ whole genome shotgun (WGS) entry which is preliminary data.</text>
</comment>
<evidence type="ECO:0000313" key="1">
    <source>
        <dbReference type="EMBL" id="PJJ30520.1"/>
    </source>
</evidence>
<organism evidence="1 2">
    <name type="scientific">[Clostridium] celerecrescens 18A</name>
    <dbReference type="NCBI Taxonomy" id="1286362"/>
    <lineage>
        <taxon>Bacteria</taxon>
        <taxon>Bacillati</taxon>
        <taxon>Bacillota</taxon>
        <taxon>Clostridia</taxon>
        <taxon>Lachnospirales</taxon>
        <taxon>Lachnospiraceae</taxon>
        <taxon>Lacrimispora</taxon>
    </lineage>
</organism>
<dbReference type="EMBL" id="PGET01000001">
    <property type="protein sequence ID" value="PJJ30520.1"/>
    <property type="molecule type" value="Genomic_DNA"/>
</dbReference>
<protein>
    <submittedName>
        <fullName evidence="1">Uncharacterized protein</fullName>
    </submittedName>
</protein>
<reference evidence="1 2" key="1">
    <citation type="submission" date="2017-11" db="EMBL/GenBank/DDBJ databases">
        <title>Understudied soil microbes with underappreciated capabilities: Untangling the Clostridium saccharolyticum group.</title>
        <authorList>
            <person name="Leschine S."/>
        </authorList>
    </citation>
    <scope>NUCLEOTIDE SEQUENCE [LARGE SCALE GENOMIC DNA]</scope>
    <source>
        <strain evidence="1 2">18A</strain>
    </source>
</reference>
<gene>
    <name evidence="1" type="ORF">H171_4126</name>
</gene>
<name>A0A2M8ZAQ6_9FIRM</name>
<dbReference type="AlphaFoldDB" id="A0A2M8ZAQ6"/>
<sequence>MIGFWKKIENDGYDGFLVILFKLGNLKKQRRKIIMENRFCLQMVSCGEGCCGNGGSENVYSTEETVCGKWIDGKPIYRKVISGTLAANSGNSIAFANVPELNIDRVINLYGNMVEKQNVQITLQTSYNRTNGLFAAINMVYNNTTKNIDYHFLNNEGTYSGCTAYVVIEYTKQ</sequence>
<accession>A0A2M8ZAQ6</accession>
<evidence type="ECO:0000313" key="2">
    <source>
        <dbReference type="Proteomes" id="UP000231092"/>
    </source>
</evidence>